<dbReference type="GO" id="GO:0005886">
    <property type="term" value="C:plasma membrane"/>
    <property type="evidence" value="ECO:0007669"/>
    <property type="project" value="UniProtKB-SubCell"/>
</dbReference>
<dbReference type="InterPro" id="IPR002751">
    <property type="entry name" value="CbiM/NikMN"/>
</dbReference>
<keyword evidence="9" id="KW-1185">Reference proteome</keyword>
<dbReference type="Pfam" id="PF01891">
    <property type="entry name" value="CbiM"/>
    <property type="match status" value="1"/>
</dbReference>
<evidence type="ECO:0000256" key="6">
    <source>
        <dbReference type="ARBA" id="ARBA00023136"/>
    </source>
</evidence>
<organism evidence="8 9">
    <name type="scientific">Planctobacterium marinum</name>
    <dbReference type="NCBI Taxonomy" id="1631968"/>
    <lineage>
        <taxon>Bacteria</taxon>
        <taxon>Pseudomonadati</taxon>
        <taxon>Pseudomonadota</taxon>
        <taxon>Gammaproteobacteria</taxon>
        <taxon>Alteromonadales</taxon>
        <taxon>Alteromonadaceae</taxon>
        <taxon>Planctobacterium</taxon>
    </lineage>
</organism>
<evidence type="ECO:0000256" key="5">
    <source>
        <dbReference type="ARBA" id="ARBA00022989"/>
    </source>
</evidence>
<dbReference type="KEGG" id="pmaw:MACH26_17020"/>
<feature type="transmembrane region" description="Helical" evidence="7">
    <location>
        <begin position="63"/>
        <end position="91"/>
    </location>
</feature>
<sequence>MSTIQAIALLGYLALLVYTVKNVNISRLFSERRLQHFVFGAAASLFMLWFFRTGIYEGLTVHFLWLTACVLLLGLRWAILSSSLALLGLTIAGLEPWSMLGVNGLLGVVAPLALSYAIYSLSFHRLPKHFFIYIFVCGFFAGLASLTLKMGLLGGYYTLTGIHDWDIVQDNYLILIPLLLFPEGLLNGMTMTLLIIYKPHWVYTFHDKFYIDGK</sequence>
<reference evidence="8" key="1">
    <citation type="submission" date="2023-01" db="EMBL/GenBank/DDBJ databases">
        <title>Complete genome sequence of Planctobacterium marinum strain Dej080120_11.</title>
        <authorList>
            <person name="Ueki S."/>
            <person name="Maruyama F."/>
        </authorList>
    </citation>
    <scope>NUCLEOTIDE SEQUENCE</scope>
    <source>
        <strain evidence="8">Dej080120_11</strain>
    </source>
</reference>
<evidence type="ECO:0000313" key="8">
    <source>
        <dbReference type="EMBL" id="BDX06181.1"/>
    </source>
</evidence>
<dbReference type="Gene3D" id="1.10.1760.20">
    <property type="match status" value="1"/>
</dbReference>
<keyword evidence="5 7" id="KW-1133">Transmembrane helix</keyword>
<feature type="transmembrane region" description="Helical" evidence="7">
    <location>
        <begin position="97"/>
        <end position="118"/>
    </location>
</feature>
<proteinExistence type="predicted"/>
<keyword evidence="3" id="KW-1003">Cell membrane</keyword>
<dbReference type="Proteomes" id="UP001333710">
    <property type="component" value="Chromosome"/>
</dbReference>
<protein>
    <submittedName>
        <fullName evidence="8">Uncharacterized protein</fullName>
    </submittedName>
</protein>
<comment type="subcellular location">
    <subcellularLocation>
        <location evidence="1">Cell membrane</location>
        <topology evidence="1">Multi-pass membrane protein</topology>
    </subcellularLocation>
</comment>
<feature type="transmembrane region" description="Helical" evidence="7">
    <location>
        <begin position="172"/>
        <end position="197"/>
    </location>
</feature>
<dbReference type="RefSeq" id="WP_338292213.1">
    <property type="nucleotide sequence ID" value="NZ_AP027272.1"/>
</dbReference>
<evidence type="ECO:0000256" key="4">
    <source>
        <dbReference type="ARBA" id="ARBA00022692"/>
    </source>
</evidence>
<feature type="transmembrane region" description="Helical" evidence="7">
    <location>
        <begin position="35"/>
        <end position="51"/>
    </location>
</feature>
<dbReference type="EMBL" id="AP027272">
    <property type="protein sequence ID" value="BDX06181.1"/>
    <property type="molecule type" value="Genomic_DNA"/>
</dbReference>
<evidence type="ECO:0000256" key="7">
    <source>
        <dbReference type="SAM" id="Phobius"/>
    </source>
</evidence>
<dbReference type="AlphaFoldDB" id="A0AA48KP24"/>
<keyword evidence="2" id="KW-0813">Transport</keyword>
<name>A0AA48KP24_9ALTE</name>
<keyword evidence="4 7" id="KW-0812">Transmembrane</keyword>
<keyword evidence="6 7" id="KW-0472">Membrane</keyword>
<dbReference type="GO" id="GO:0000041">
    <property type="term" value="P:transition metal ion transport"/>
    <property type="evidence" value="ECO:0007669"/>
    <property type="project" value="InterPro"/>
</dbReference>
<evidence type="ECO:0000256" key="2">
    <source>
        <dbReference type="ARBA" id="ARBA00022448"/>
    </source>
</evidence>
<evidence type="ECO:0000256" key="3">
    <source>
        <dbReference type="ARBA" id="ARBA00022475"/>
    </source>
</evidence>
<evidence type="ECO:0000256" key="1">
    <source>
        <dbReference type="ARBA" id="ARBA00004651"/>
    </source>
</evidence>
<evidence type="ECO:0000313" key="9">
    <source>
        <dbReference type="Proteomes" id="UP001333710"/>
    </source>
</evidence>
<accession>A0AA48KP24</accession>
<gene>
    <name evidence="8" type="ORF">MACH26_17020</name>
</gene>
<feature type="transmembrane region" description="Helical" evidence="7">
    <location>
        <begin position="130"/>
        <end position="152"/>
    </location>
</feature>